<dbReference type="Proteomes" id="UP000663825">
    <property type="component" value="Unassembled WGS sequence"/>
</dbReference>
<accession>A0A821ABN4</accession>
<dbReference type="EMBL" id="CAJNYD010000006">
    <property type="protein sequence ID" value="CAF3167741.1"/>
    <property type="molecule type" value="Genomic_DNA"/>
</dbReference>
<dbReference type="EMBL" id="CAJNXB010004515">
    <property type="protein sequence ID" value="CAF3378992.1"/>
    <property type="molecule type" value="Genomic_DNA"/>
</dbReference>
<feature type="region of interest" description="Disordered" evidence="1">
    <location>
        <begin position="205"/>
        <end position="225"/>
    </location>
</feature>
<dbReference type="EMBL" id="CAJOBP010006956">
    <property type="protein sequence ID" value="CAF4504355.1"/>
    <property type="molecule type" value="Genomic_DNA"/>
</dbReference>
<dbReference type="Proteomes" id="UP000663848">
    <property type="component" value="Unassembled WGS sequence"/>
</dbReference>
<protein>
    <submittedName>
        <fullName evidence="8">Uncharacterized protein</fullName>
    </submittedName>
</protein>
<dbReference type="Proteomes" id="UP000663851">
    <property type="component" value="Unassembled WGS sequence"/>
</dbReference>
<sequence>MLSLRKLTEQLCEQYQYQYQYPSTPTNTNTSTTNTKWYWHCHIPSIHCLIQSSENGPDHNAKYWHPCRFADRCQNPEQHLTHEPHQVPDCPSDKNCANLTDPIHRSQFHHVDWPFFLMPCHSERCHNKSKVHLTRYSHGEKINEPGGTEQSQASSIDPPIQNVRNMPSSNKVDEQKKECYYGLNCRHLNRPEHCKEFSHSAVNQPVARADRQPCRFNPDYHDRNP</sequence>
<dbReference type="Proteomes" id="UP000663838">
    <property type="component" value="Unassembled WGS sequence"/>
</dbReference>
<evidence type="ECO:0000313" key="4">
    <source>
        <dbReference type="EMBL" id="CAF3378992.1"/>
    </source>
</evidence>
<evidence type="ECO:0000313" key="11">
    <source>
        <dbReference type="Proteomes" id="UP000663873"/>
    </source>
</evidence>
<evidence type="ECO:0000313" key="8">
    <source>
        <dbReference type="EMBL" id="CAF4578471.1"/>
    </source>
</evidence>
<gene>
    <name evidence="3" type="ORF">GRG538_LOCUS7669</name>
    <name evidence="6" type="ORF">HFQ381_LOCUS26331</name>
    <name evidence="5" type="ORF">KIK155_LOCUS10067</name>
    <name evidence="2" type="ORF">LUA448_LOCUS235</name>
    <name evidence="8" type="ORF">QYT958_LOCUS10112</name>
    <name evidence="4" type="ORF">TIS948_LOCUS25768</name>
    <name evidence="9" type="ORF">TOA249_LOCUS23564</name>
    <name evidence="7" type="ORF">UJA718_LOCUS26551</name>
</gene>
<feature type="region of interest" description="Disordered" evidence="1">
    <location>
        <begin position="139"/>
        <end position="171"/>
    </location>
</feature>
<name>A0A821ABN4_9BILA</name>
<evidence type="ECO:0000313" key="2">
    <source>
        <dbReference type="EMBL" id="CAF3167741.1"/>
    </source>
</evidence>
<feature type="compositionally biased region" description="Basic and acidic residues" evidence="1">
    <location>
        <begin position="208"/>
        <end position="225"/>
    </location>
</feature>
<evidence type="ECO:0000313" key="3">
    <source>
        <dbReference type="EMBL" id="CAF3375178.1"/>
    </source>
</evidence>
<dbReference type="AlphaFoldDB" id="A0A821ABN4"/>
<dbReference type="Proteomes" id="UP000663833">
    <property type="component" value="Unassembled WGS sequence"/>
</dbReference>
<dbReference type="EMBL" id="CAJNYV010001458">
    <property type="protein sequence ID" value="CAF3422446.1"/>
    <property type="molecule type" value="Genomic_DNA"/>
</dbReference>
<evidence type="ECO:0000313" key="9">
    <source>
        <dbReference type="EMBL" id="CAF4804283.1"/>
    </source>
</evidence>
<evidence type="ECO:0000313" key="7">
    <source>
        <dbReference type="EMBL" id="CAF4504355.1"/>
    </source>
</evidence>
<dbReference type="Proteomes" id="UP000663865">
    <property type="component" value="Unassembled WGS sequence"/>
</dbReference>
<reference evidence="8" key="1">
    <citation type="submission" date="2021-02" db="EMBL/GenBank/DDBJ databases">
        <authorList>
            <person name="Nowell W R."/>
        </authorList>
    </citation>
    <scope>NUCLEOTIDE SEQUENCE</scope>
</reference>
<evidence type="ECO:0000313" key="5">
    <source>
        <dbReference type="EMBL" id="CAF3422446.1"/>
    </source>
</evidence>
<dbReference type="EMBL" id="CAJOBR010001105">
    <property type="protein sequence ID" value="CAF4578471.1"/>
    <property type="molecule type" value="Genomic_DNA"/>
</dbReference>
<proteinExistence type="predicted"/>
<dbReference type="EMBL" id="CAJNYT010000816">
    <property type="protein sequence ID" value="CAF3375178.1"/>
    <property type="molecule type" value="Genomic_DNA"/>
</dbReference>
<dbReference type="OrthoDB" id="10236859at2759"/>
<evidence type="ECO:0000256" key="1">
    <source>
        <dbReference type="SAM" id="MobiDB-lite"/>
    </source>
</evidence>
<organism evidence="8 10">
    <name type="scientific">Rotaria socialis</name>
    <dbReference type="NCBI Taxonomy" id="392032"/>
    <lineage>
        <taxon>Eukaryota</taxon>
        <taxon>Metazoa</taxon>
        <taxon>Spiralia</taxon>
        <taxon>Gnathifera</taxon>
        <taxon>Rotifera</taxon>
        <taxon>Eurotatoria</taxon>
        <taxon>Bdelloidea</taxon>
        <taxon>Philodinida</taxon>
        <taxon>Philodinidae</taxon>
        <taxon>Rotaria</taxon>
    </lineage>
</organism>
<dbReference type="Proteomes" id="UP000663873">
    <property type="component" value="Unassembled WGS sequence"/>
</dbReference>
<evidence type="ECO:0000313" key="10">
    <source>
        <dbReference type="Proteomes" id="UP000663848"/>
    </source>
</evidence>
<evidence type="ECO:0000313" key="6">
    <source>
        <dbReference type="EMBL" id="CAF4481857.1"/>
    </source>
</evidence>
<keyword evidence="11" id="KW-1185">Reference proteome</keyword>
<dbReference type="Proteomes" id="UP000663872">
    <property type="component" value="Unassembled WGS sequence"/>
</dbReference>
<comment type="caution">
    <text evidence="8">The sequence shown here is derived from an EMBL/GenBank/DDBJ whole genome shotgun (WGS) entry which is preliminary data.</text>
</comment>
<dbReference type="EMBL" id="CAJOBO010003133">
    <property type="protein sequence ID" value="CAF4481857.1"/>
    <property type="molecule type" value="Genomic_DNA"/>
</dbReference>
<dbReference type="EMBL" id="CAJOBS010002282">
    <property type="protein sequence ID" value="CAF4804283.1"/>
    <property type="molecule type" value="Genomic_DNA"/>
</dbReference>